<accession>A0A375GCQ1</accession>
<dbReference type="InterPro" id="IPR028978">
    <property type="entry name" value="Chorismate_lyase_/UTRA_dom_sf"/>
</dbReference>
<dbReference type="EMBL" id="OGUS01000125">
    <property type="protein sequence ID" value="SPC16197.1"/>
    <property type="molecule type" value="Genomic_DNA"/>
</dbReference>
<sequence>MIWLIQMNRPAHPARRRGPANRDFNVGARFDAASAIGGVLYKDVKQAILSALAEGEWKPGEAIPSERKLIERFGVSIGTLRKAIDELVAEGIMIRHQGRGTFVATHRQEDHFFRFFRIVRQDGHREYPTVRLARFRRAKADKDEAAALGLAVGEPVFRFANVLSLEGTPMMIDAITVPEARFKGLTEKQLRERPNTLYNFYQDVFGINIIRTEERLRSALADEDDHELLGVPVGSPLLKILRVASSYHDERIEYRVSRLDTSRHEFLLTQP</sequence>
<dbReference type="InterPro" id="IPR036388">
    <property type="entry name" value="WH-like_DNA-bd_sf"/>
</dbReference>
<name>A0A375GCQ1_9BURK</name>
<dbReference type="GO" id="GO:0003700">
    <property type="term" value="F:DNA-binding transcription factor activity"/>
    <property type="evidence" value="ECO:0007669"/>
    <property type="project" value="InterPro"/>
</dbReference>
<evidence type="ECO:0000256" key="1">
    <source>
        <dbReference type="ARBA" id="ARBA00023015"/>
    </source>
</evidence>
<organism evidence="5">
    <name type="scientific">Cupriavidus oxalaticus</name>
    <dbReference type="NCBI Taxonomy" id="96344"/>
    <lineage>
        <taxon>Bacteria</taxon>
        <taxon>Pseudomonadati</taxon>
        <taxon>Pseudomonadota</taxon>
        <taxon>Betaproteobacteria</taxon>
        <taxon>Burkholderiales</taxon>
        <taxon>Burkholderiaceae</taxon>
        <taxon>Cupriavidus</taxon>
    </lineage>
</organism>
<gene>
    <name evidence="5" type="ORF">CO2235_30113</name>
</gene>
<comment type="caution">
    <text evidence="5">The sequence shown here is derived from an EMBL/GenBank/DDBJ whole genome shotgun (WGS) entry which is preliminary data.</text>
</comment>
<dbReference type="Proteomes" id="UP000256862">
    <property type="component" value="Chromosome CO2235"/>
</dbReference>
<feature type="domain" description="HTH gntR-type" evidence="4">
    <location>
        <begin position="38"/>
        <end position="106"/>
    </location>
</feature>
<dbReference type="PANTHER" id="PTHR44846:SF1">
    <property type="entry name" value="MANNOSYL-D-GLYCERATE TRANSPORT_METABOLISM SYSTEM REPRESSOR MNGR-RELATED"/>
    <property type="match status" value="1"/>
</dbReference>
<keyword evidence="1" id="KW-0805">Transcription regulation</keyword>
<evidence type="ECO:0000256" key="3">
    <source>
        <dbReference type="ARBA" id="ARBA00023163"/>
    </source>
</evidence>
<dbReference type="GO" id="GO:0045892">
    <property type="term" value="P:negative regulation of DNA-templated transcription"/>
    <property type="evidence" value="ECO:0007669"/>
    <property type="project" value="TreeGrafter"/>
</dbReference>
<dbReference type="Gene3D" id="3.40.1410.10">
    <property type="entry name" value="Chorismate lyase-like"/>
    <property type="match status" value="1"/>
</dbReference>
<dbReference type="PROSITE" id="PS50949">
    <property type="entry name" value="HTH_GNTR"/>
    <property type="match status" value="1"/>
</dbReference>
<protein>
    <submittedName>
        <fullName evidence="5">GntR family transcriptional regulator</fullName>
    </submittedName>
</protein>
<dbReference type="InterPro" id="IPR036390">
    <property type="entry name" value="WH_DNA-bd_sf"/>
</dbReference>
<keyword evidence="3" id="KW-0804">Transcription</keyword>
<dbReference type="SMART" id="SM00345">
    <property type="entry name" value="HTH_GNTR"/>
    <property type="match status" value="1"/>
</dbReference>
<dbReference type="Pfam" id="PF07702">
    <property type="entry name" value="UTRA"/>
    <property type="match status" value="1"/>
</dbReference>
<dbReference type="InterPro" id="IPR011663">
    <property type="entry name" value="UTRA"/>
</dbReference>
<reference evidence="5" key="1">
    <citation type="submission" date="2018-01" db="EMBL/GenBank/DDBJ databases">
        <authorList>
            <person name="Clerissi C."/>
        </authorList>
    </citation>
    <scope>NUCLEOTIDE SEQUENCE</scope>
    <source>
        <strain evidence="5">Cupriavidus oxalaticus LMG 2235</strain>
    </source>
</reference>
<dbReference type="CDD" id="cd07377">
    <property type="entry name" value="WHTH_GntR"/>
    <property type="match status" value="1"/>
</dbReference>
<dbReference type="GO" id="GO:0003677">
    <property type="term" value="F:DNA binding"/>
    <property type="evidence" value="ECO:0007669"/>
    <property type="project" value="UniProtKB-KW"/>
</dbReference>
<dbReference type="PANTHER" id="PTHR44846">
    <property type="entry name" value="MANNOSYL-D-GLYCERATE TRANSPORT/METABOLISM SYSTEM REPRESSOR MNGR-RELATED"/>
    <property type="match status" value="1"/>
</dbReference>
<dbReference type="PRINTS" id="PR00035">
    <property type="entry name" value="HTHGNTR"/>
</dbReference>
<dbReference type="Pfam" id="PF00392">
    <property type="entry name" value="GntR"/>
    <property type="match status" value="1"/>
</dbReference>
<dbReference type="Gene3D" id="1.10.10.10">
    <property type="entry name" value="Winged helix-like DNA-binding domain superfamily/Winged helix DNA-binding domain"/>
    <property type="match status" value="1"/>
</dbReference>
<keyword evidence="2" id="KW-0238">DNA-binding</keyword>
<dbReference type="SUPFAM" id="SSF64288">
    <property type="entry name" value="Chorismate lyase-like"/>
    <property type="match status" value="1"/>
</dbReference>
<dbReference type="InterPro" id="IPR000524">
    <property type="entry name" value="Tscrpt_reg_HTH_GntR"/>
</dbReference>
<dbReference type="SMART" id="SM00866">
    <property type="entry name" value="UTRA"/>
    <property type="match status" value="1"/>
</dbReference>
<evidence type="ECO:0000259" key="4">
    <source>
        <dbReference type="PROSITE" id="PS50949"/>
    </source>
</evidence>
<proteinExistence type="predicted"/>
<evidence type="ECO:0000313" key="5">
    <source>
        <dbReference type="EMBL" id="SPC16197.1"/>
    </source>
</evidence>
<dbReference type="AlphaFoldDB" id="A0A375GCQ1"/>
<evidence type="ECO:0000256" key="2">
    <source>
        <dbReference type="ARBA" id="ARBA00023125"/>
    </source>
</evidence>
<dbReference type="SUPFAM" id="SSF46785">
    <property type="entry name" value="Winged helix' DNA-binding domain"/>
    <property type="match status" value="1"/>
</dbReference>
<dbReference type="InterPro" id="IPR050679">
    <property type="entry name" value="Bact_HTH_transcr_reg"/>
</dbReference>